<keyword evidence="9 18" id="KW-1133">Transmembrane helix</keyword>
<evidence type="ECO:0000313" key="19">
    <source>
        <dbReference type="Proteomes" id="UP000694866"/>
    </source>
</evidence>
<feature type="transmembrane region" description="Helical" evidence="18">
    <location>
        <begin position="20"/>
        <end position="39"/>
    </location>
</feature>
<dbReference type="InterPro" id="IPR015421">
    <property type="entry name" value="PyrdxlP-dep_Trfase_major"/>
</dbReference>
<protein>
    <recommendedName>
        <fullName evidence="14">sphinganine-1-phosphate aldolase</fullName>
        <ecNumber evidence="14">4.1.2.27</ecNumber>
    </recommendedName>
    <alternativeName>
        <fullName evidence="15">Sphingosine-1-phosphate aldolase</fullName>
    </alternativeName>
</protein>
<dbReference type="OrthoDB" id="10254570at2759"/>
<dbReference type="RefSeq" id="XP_011303010.1">
    <property type="nucleotide sequence ID" value="XM_011304708.1"/>
</dbReference>
<dbReference type="GeneID" id="105266508"/>
<evidence type="ECO:0000256" key="4">
    <source>
        <dbReference type="ARBA" id="ARBA00004991"/>
    </source>
</evidence>
<dbReference type="AlphaFoldDB" id="A0A9R1U0E2"/>
<evidence type="ECO:0000256" key="13">
    <source>
        <dbReference type="ARBA" id="ARBA00038302"/>
    </source>
</evidence>
<feature type="modified residue" description="N6-(pyridoxal phosphate)lysine" evidence="16">
    <location>
        <position position="333"/>
    </location>
</feature>
<evidence type="ECO:0000256" key="5">
    <source>
        <dbReference type="ARBA" id="ARBA00022692"/>
    </source>
</evidence>
<evidence type="ECO:0000256" key="6">
    <source>
        <dbReference type="ARBA" id="ARBA00022824"/>
    </source>
</evidence>
<dbReference type="CTD" id="46059"/>
<evidence type="ECO:0000256" key="2">
    <source>
        <dbReference type="ARBA" id="ARBA00004389"/>
    </source>
</evidence>
<evidence type="ECO:0000256" key="14">
    <source>
        <dbReference type="ARBA" id="ARBA00038965"/>
    </source>
</evidence>
<dbReference type="Gene3D" id="3.40.640.10">
    <property type="entry name" value="Type I PLP-dependent aspartate aminotransferase-like (Major domain)"/>
    <property type="match status" value="1"/>
</dbReference>
<comment type="similarity">
    <text evidence="13">Belongs to the group II decarboxylase family. Sphingosine-1-phosphate lyase subfamily.</text>
</comment>
<evidence type="ECO:0000313" key="20">
    <source>
        <dbReference type="RefSeq" id="XP_011303007.1"/>
    </source>
</evidence>
<dbReference type="InterPro" id="IPR050477">
    <property type="entry name" value="GrpII_AminoAcid_Decarb"/>
</dbReference>
<name>A0A9R1U0E2_9HYME</name>
<evidence type="ECO:0000256" key="3">
    <source>
        <dbReference type="ARBA" id="ARBA00004760"/>
    </source>
</evidence>
<keyword evidence="7 16" id="KW-0663">Pyridoxal phosphate</keyword>
<evidence type="ECO:0000256" key="1">
    <source>
        <dbReference type="ARBA" id="ARBA00001933"/>
    </source>
</evidence>
<dbReference type="InterPro" id="IPR002129">
    <property type="entry name" value="PyrdxlP-dep_de-COase"/>
</dbReference>
<dbReference type="InterPro" id="IPR015424">
    <property type="entry name" value="PyrdxlP-dep_Trfase"/>
</dbReference>
<dbReference type="SUPFAM" id="SSF53383">
    <property type="entry name" value="PLP-dependent transferases"/>
    <property type="match status" value="1"/>
</dbReference>
<dbReference type="GO" id="GO:0019752">
    <property type="term" value="P:carboxylic acid metabolic process"/>
    <property type="evidence" value="ECO:0007669"/>
    <property type="project" value="InterPro"/>
</dbReference>
<evidence type="ECO:0000256" key="18">
    <source>
        <dbReference type="SAM" id="Phobius"/>
    </source>
</evidence>
<dbReference type="Proteomes" id="UP000694866">
    <property type="component" value="Unplaced"/>
</dbReference>
<dbReference type="RefSeq" id="XP_011303008.1">
    <property type="nucleotide sequence ID" value="XM_011304706.1"/>
</dbReference>
<dbReference type="Gene3D" id="6.10.140.2150">
    <property type="match status" value="1"/>
</dbReference>
<comment type="pathway">
    <text evidence="4">Sphingolipid metabolism.</text>
</comment>
<dbReference type="GO" id="GO:0005789">
    <property type="term" value="C:endoplasmic reticulum membrane"/>
    <property type="evidence" value="ECO:0007669"/>
    <property type="project" value="UniProtKB-SubCell"/>
</dbReference>
<evidence type="ECO:0000256" key="11">
    <source>
        <dbReference type="ARBA" id="ARBA00023136"/>
    </source>
</evidence>
<dbReference type="PANTHER" id="PTHR42735">
    <property type="match status" value="1"/>
</dbReference>
<dbReference type="KEGG" id="fas:105266508"/>
<accession>A0A9R1T539</accession>
<evidence type="ECO:0000313" key="22">
    <source>
        <dbReference type="RefSeq" id="XP_011303010.1"/>
    </source>
</evidence>
<sequence>MNTMKELVNETFKDKEPWKIVTITTGSVLSAVWLWNFFYQDESLIERGRRQIFKLVRCIPSVRQKIEKELSALNCTFERESLDRVKNIEFVTKLPFNGLTHEQVIGAVKKYIQLGEFDWQNGKVSGAVYRHDKALIKLMSDVYGIASYTNPLHPDIFPGVCKMEAEIVRISCKLFHGDEAACGTMTTGGTESILLACKAFRDYAKHIKGIKKPEMVVPSTAHSAFDKAAQYLNIKVRSVSINPNSCTVKISDMERAINKNTIMLVGSTPNFPYGTFDHIEAISELGMKYNIPVHVDACLGGFLLCFMPDAGFNVPTFDFKLPGVTSISADTHKYGYAPKGSSVILYREKKYRHYQFTITTDWPGGIYGSPTVNGSRAGGIIAACWASFMHFGYSGYLESTKKIIETARYIETGLRKMNGIFIFGSPTTSVIALGSNQFHIYRLSEALAARGWNLNVLQFPSAIHICITHVHTEFGVADEFLNDVRNILIEIQKHPGEPVEGMFAMYGMSQTIADRSVVGDLTRSFLDSMYFTPKEEIEQEIN</sequence>
<evidence type="ECO:0000256" key="15">
    <source>
        <dbReference type="ARBA" id="ARBA00042568"/>
    </source>
</evidence>
<dbReference type="EC" id="4.1.2.27" evidence="14"/>
<evidence type="ECO:0000256" key="10">
    <source>
        <dbReference type="ARBA" id="ARBA00023098"/>
    </source>
</evidence>
<dbReference type="FunFam" id="6.10.140.2150:FF:000001">
    <property type="entry name" value="Sphingosine-1-phosphate lyase 1"/>
    <property type="match status" value="1"/>
</dbReference>
<keyword evidence="10" id="KW-0443">Lipid metabolism</keyword>
<accession>A0A9R1U0E2</accession>
<evidence type="ECO:0000256" key="16">
    <source>
        <dbReference type="PIRSR" id="PIRSR602129-50"/>
    </source>
</evidence>
<dbReference type="CDD" id="cd06450">
    <property type="entry name" value="DOPA_deC_like"/>
    <property type="match status" value="1"/>
</dbReference>
<evidence type="ECO:0000256" key="17">
    <source>
        <dbReference type="RuleBase" id="RU000382"/>
    </source>
</evidence>
<evidence type="ECO:0000313" key="21">
    <source>
        <dbReference type="RefSeq" id="XP_011303008.1"/>
    </source>
</evidence>
<proteinExistence type="inferred from homology"/>
<comment type="subcellular location">
    <subcellularLocation>
        <location evidence="2">Endoplasmic reticulum membrane</location>
        <topology evidence="2">Single-pass membrane protein</topology>
    </subcellularLocation>
</comment>
<dbReference type="PANTHER" id="PTHR42735:SF6">
    <property type="entry name" value="SPHINGOSINE-1-PHOSPHATE LYASE 1"/>
    <property type="match status" value="1"/>
</dbReference>
<keyword evidence="8" id="KW-0746">Sphingolipid metabolism</keyword>
<organism evidence="19 21">
    <name type="scientific">Fopius arisanus</name>
    <dbReference type="NCBI Taxonomy" id="64838"/>
    <lineage>
        <taxon>Eukaryota</taxon>
        <taxon>Metazoa</taxon>
        <taxon>Ecdysozoa</taxon>
        <taxon>Arthropoda</taxon>
        <taxon>Hexapoda</taxon>
        <taxon>Insecta</taxon>
        <taxon>Pterygota</taxon>
        <taxon>Neoptera</taxon>
        <taxon>Endopterygota</taxon>
        <taxon>Hymenoptera</taxon>
        <taxon>Apocrita</taxon>
        <taxon>Ichneumonoidea</taxon>
        <taxon>Braconidae</taxon>
        <taxon>Opiinae</taxon>
        <taxon>Fopius</taxon>
    </lineage>
</organism>
<dbReference type="FunFam" id="3.90.1150.10:FF:000247">
    <property type="entry name" value="Sphingosine phosphate lyase, putative"/>
    <property type="match status" value="1"/>
</dbReference>
<keyword evidence="5 18" id="KW-0812">Transmembrane</keyword>
<dbReference type="GO" id="GO:0030170">
    <property type="term" value="F:pyridoxal phosphate binding"/>
    <property type="evidence" value="ECO:0007669"/>
    <property type="project" value="InterPro"/>
</dbReference>
<comment type="cofactor">
    <cofactor evidence="1 16 17">
        <name>pyridoxal 5'-phosphate</name>
        <dbReference type="ChEBI" id="CHEBI:597326"/>
    </cofactor>
</comment>
<evidence type="ECO:0000256" key="8">
    <source>
        <dbReference type="ARBA" id="ARBA00022919"/>
    </source>
</evidence>
<reference evidence="20 21" key="1">
    <citation type="submission" date="2025-04" db="UniProtKB">
        <authorList>
            <consortium name="RefSeq"/>
        </authorList>
    </citation>
    <scope>IDENTIFICATION</scope>
    <source>
        <strain evidence="20 21">USDA-PBARC FA_bdor</strain>
        <tissue evidence="20 21">Whole organism</tissue>
    </source>
</reference>
<dbReference type="InterPro" id="IPR015422">
    <property type="entry name" value="PyrdxlP-dep_Trfase_small"/>
</dbReference>
<evidence type="ECO:0000256" key="7">
    <source>
        <dbReference type="ARBA" id="ARBA00022898"/>
    </source>
</evidence>
<accession>A0A9R1T5D1</accession>
<evidence type="ECO:0000256" key="12">
    <source>
        <dbReference type="ARBA" id="ARBA00023239"/>
    </source>
</evidence>
<keyword evidence="11 18" id="KW-0472">Membrane</keyword>
<dbReference type="RefSeq" id="XP_011303007.1">
    <property type="nucleotide sequence ID" value="XM_011304705.1"/>
</dbReference>
<keyword evidence="6" id="KW-0256">Endoplasmic reticulum</keyword>
<dbReference type="FunFam" id="3.40.640.10:FF:000020">
    <property type="entry name" value="sphingosine-1-phosphate lyase 1"/>
    <property type="match status" value="1"/>
</dbReference>
<gene>
    <name evidence="20 21 22" type="primary">Sply</name>
</gene>
<keyword evidence="19" id="KW-1185">Reference proteome</keyword>
<dbReference type="GO" id="GO:0008117">
    <property type="term" value="F:sphinganine-1-phosphate aldolase activity"/>
    <property type="evidence" value="ECO:0007669"/>
    <property type="project" value="UniProtKB-EC"/>
</dbReference>
<dbReference type="Gene3D" id="3.90.1150.10">
    <property type="entry name" value="Aspartate Aminotransferase, domain 1"/>
    <property type="match status" value="1"/>
</dbReference>
<comment type="pathway">
    <text evidence="3">Lipid metabolism; sphingolipid metabolism.</text>
</comment>
<dbReference type="Pfam" id="PF00282">
    <property type="entry name" value="Pyridoxal_deC"/>
    <property type="match status" value="1"/>
</dbReference>
<evidence type="ECO:0000256" key="9">
    <source>
        <dbReference type="ARBA" id="ARBA00022989"/>
    </source>
</evidence>
<keyword evidence="12 17" id="KW-0456">Lyase</keyword>
<dbReference type="GO" id="GO:0030149">
    <property type="term" value="P:sphingolipid catabolic process"/>
    <property type="evidence" value="ECO:0007669"/>
    <property type="project" value="TreeGrafter"/>
</dbReference>